<accession>A0AA39HWT3</accession>
<keyword evidence="1" id="KW-0812">Transmembrane</keyword>
<protein>
    <submittedName>
        <fullName evidence="2">Uncharacterized protein</fullName>
    </submittedName>
</protein>
<feature type="transmembrane region" description="Helical" evidence="1">
    <location>
        <begin position="147"/>
        <end position="174"/>
    </location>
</feature>
<feature type="transmembrane region" description="Helical" evidence="1">
    <location>
        <begin position="194"/>
        <end position="214"/>
    </location>
</feature>
<evidence type="ECO:0000313" key="3">
    <source>
        <dbReference type="Proteomes" id="UP001175271"/>
    </source>
</evidence>
<dbReference type="EMBL" id="JAUCMV010000003">
    <property type="protein sequence ID" value="KAK0412890.1"/>
    <property type="molecule type" value="Genomic_DNA"/>
</dbReference>
<comment type="caution">
    <text evidence="2">The sequence shown here is derived from an EMBL/GenBank/DDBJ whole genome shotgun (WGS) entry which is preliminary data.</text>
</comment>
<proteinExistence type="predicted"/>
<sequence>MDCSAEAKGNCSRKIVSSGVFSNAPVLQISVSVMNLSLVLLIVIMSQKINRNDMSRLYTLWLFLAHAPNDVLQIVISILQLLDLVDSSGNYYRYQVDWIQMSGKLLVDIANQVYRILALIMVTGTFMSYKFPLLFPKFLHPARRNMLYTAGLVFICCQSVLSNLHTIHMALYAYKYLGFVLADGSYYFLKFLELAPMILLLIMHISSISAILSYTKQRVNQGASMARHRRQLVSAIIYATTPNLLLFPTVLTGICNIILSTMTTEQKVEGNPMVETSKIFNTINRYCIYIRLPVITVSTFIAFTAYRNLLAFIPLPCFNKAVYKVHTLSNISHHTANNNYR</sequence>
<organism evidence="2 3">
    <name type="scientific">Steinernema hermaphroditum</name>
    <dbReference type="NCBI Taxonomy" id="289476"/>
    <lineage>
        <taxon>Eukaryota</taxon>
        <taxon>Metazoa</taxon>
        <taxon>Ecdysozoa</taxon>
        <taxon>Nematoda</taxon>
        <taxon>Chromadorea</taxon>
        <taxon>Rhabditida</taxon>
        <taxon>Tylenchina</taxon>
        <taxon>Panagrolaimomorpha</taxon>
        <taxon>Strongyloidoidea</taxon>
        <taxon>Steinernematidae</taxon>
        <taxon>Steinernema</taxon>
    </lineage>
</organism>
<reference evidence="2" key="1">
    <citation type="submission" date="2023-06" db="EMBL/GenBank/DDBJ databases">
        <title>Genomic analysis of the entomopathogenic nematode Steinernema hermaphroditum.</title>
        <authorList>
            <person name="Schwarz E.M."/>
            <person name="Heppert J.K."/>
            <person name="Baniya A."/>
            <person name="Schwartz H.T."/>
            <person name="Tan C.-H."/>
            <person name="Antoshechkin I."/>
            <person name="Sternberg P.W."/>
            <person name="Goodrich-Blair H."/>
            <person name="Dillman A.R."/>
        </authorList>
    </citation>
    <scope>NUCLEOTIDE SEQUENCE</scope>
    <source>
        <strain evidence="2">PS9179</strain>
        <tissue evidence="2">Whole animal</tissue>
    </source>
</reference>
<feature type="transmembrane region" description="Helical" evidence="1">
    <location>
        <begin position="113"/>
        <end position="135"/>
    </location>
</feature>
<evidence type="ECO:0000313" key="2">
    <source>
        <dbReference type="EMBL" id="KAK0412890.1"/>
    </source>
</evidence>
<feature type="transmembrane region" description="Helical" evidence="1">
    <location>
        <begin position="235"/>
        <end position="259"/>
    </location>
</feature>
<keyword evidence="3" id="KW-1185">Reference proteome</keyword>
<dbReference type="Proteomes" id="UP001175271">
    <property type="component" value="Unassembled WGS sequence"/>
</dbReference>
<evidence type="ECO:0000256" key="1">
    <source>
        <dbReference type="SAM" id="Phobius"/>
    </source>
</evidence>
<feature type="transmembrane region" description="Helical" evidence="1">
    <location>
        <begin position="57"/>
        <end position="82"/>
    </location>
</feature>
<keyword evidence="1" id="KW-1133">Transmembrane helix</keyword>
<name>A0AA39HWT3_9BILA</name>
<gene>
    <name evidence="2" type="ORF">QR680_006466</name>
</gene>
<feature type="transmembrane region" description="Helical" evidence="1">
    <location>
        <begin position="26"/>
        <end position="45"/>
    </location>
</feature>
<keyword evidence="1" id="KW-0472">Membrane</keyword>
<dbReference type="AlphaFoldDB" id="A0AA39HWT3"/>
<feature type="transmembrane region" description="Helical" evidence="1">
    <location>
        <begin position="288"/>
        <end position="306"/>
    </location>
</feature>